<proteinExistence type="predicted"/>
<dbReference type="InterPro" id="IPR036983">
    <property type="entry name" value="AIM24_sf"/>
</dbReference>
<dbReference type="InterPro" id="IPR016031">
    <property type="entry name" value="Trp_RNA-bd_attenuator-like_dom"/>
</dbReference>
<organism evidence="1 2">
    <name type="scientific">Bradyrhizobium jicamae</name>
    <dbReference type="NCBI Taxonomy" id="280332"/>
    <lineage>
        <taxon>Bacteria</taxon>
        <taxon>Pseudomonadati</taxon>
        <taxon>Pseudomonadota</taxon>
        <taxon>Alphaproteobacteria</taxon>
        <taxon>Hyphomicrobiales</taxon>
        <taxon>Nitrobacteraceae</taxon>
        <taxon>Bradyrhizobium</taxon>
    </lineage>
</organism>
<dbReference type="RefSeq" id="WP_057834283.1">
    <property type="nucleotide sequence ID" value="NZ_LLXZ01000027.1"/>
</dbReference>
<dbReference type="EMBL" id="LLXZ01000027">
    <property type="protein sequence ID" value="KRR13428.1"/>
    <property type="molecule type" value="Genomic_DNA"/>
</dbReference>
<protein>
    <recommendedName>
        <fullName evidence="3">AIM24 family protein</fullName>
    </recommendedName>
</protein>
<dbReference type="Pfam" id="PF01987">
    <property type="entry name" value="AIM24"/>
    <property type="match status" value="1"/>
</dbReference>
<sequence length="226" mass="25241">MAIFSIREVEGMRQIQIDIANETVRARRGALSNMRGNIQLTPHLPSPRDLIRGVFTGEGRIRPYYKGTGSILLQPSLGGYHVLTVGKNERWILEPRVYWASEGNVDLGLLRERIGPSLWAGDGVLVWKTTVSNQGQVAINAPGPVEMVEIKKGDLSVQGRLVLGRTDGLEFHSRRSSPFPLDLLSGQRRLRVYSGSGKALVCWTPYWNQHMYQKVTGETIEGSLFE</sequence>
<evidence type="ECO:0000313" key="2">
    <source>
        <dbReference type="Proteomes" id="UP000050863"/>
    </source>
</evidence>
<keyword evidence="2" id="KW-1185">Reference proteome</keyword>
<dbReference type="PANTHER" id="PTHR38074">
    <property type="entry name" value="ALTERED INHERITANCE OF MITOCHONDRIA PROTEIN 24, MITOCHONDRIAL"/>
    <property type="match status" value="1"/>
</dbReference>
<name>A0A0R3LZJ7_9BRAD</name>
<dbReference type="STRING" id="280332.CQ12_09910"/>
<dbReference type="InterPro" id="IPR002838">
    <property type="entry name" value="AIM24"/>
</dbReference>
<dbReference type="OrthoDB" id="9779518at2"/>
<accession>A0A0R3LZJ7</accession>
<dbReference type="Gene3D" id="3.60.160.10">
    <property type="entry name" value="Mitochondrial biogenesis AIM24"/>
    <property type="match status" value="1"/>
</dbReference>
<evidence type="ECO:0008006" key="3">
    <source>
        <dbReference type="Google" id="ProtNLM"/>
    </source>
</evidence>
<reference evidence="1 2" key="1">
    <citation type="submission" date="2014-03" db="EMBL/GenBank/DDBJ databases">
        <title>Bradyrhizobium valentinum sp. nov., isolated from effective nodules of Lupinus mariae-josephae, a lupine endemic of basic-lime soils in Eastern Spain.</title>
        <authorList>
            <person name="Duran D."/>
            <person name="Rey L."/>
            <person name="Navarro A."/>
            <person name="Busquets A."/>
            <person name="Imperial J."/>
            <person name="Ruiz-Argueso T."/>
        </authorList>
    </citation>
    <scope>NUCLEOTIDE SEQUENCE [LARGE SCALE GENOMIC DNA]</scope>
    <source>
        <strain evidence="1 2">PAC68</strain>
    </source>
</reference>
<comment type="caution">
    <text evidence="1">The sequence shown here is derived from an EMBL/GenBank/DDBJ whole genome shotgun (WGS) entry which is preliminary data.</text>
</comment>
<dbReference type="AlphaFoldDB" id="A0A0R3LZJ7"/>
<evidence type="ECO:0000313" key="1">
    <source>
        <dbReference type="EMBL" id="KRR13428.1"/>
    </source>
</evidence>
<gene>
    <name evidence="1" type="ORF">CQ12_09910</name>
</gene>
<dbReference type="SUPFAM" id="SSF51219">
    <property type="entry name" value="TRAP-like"/>
    <property type="match status" value="1"/>
</dbReference>
<dbReference type="PANTHER" id="PTHR38074:SF1">
    <property type="entry name" value="ALTERED INHERITANCE OF MITOCHONDRIA PROTEIN 24, MITOCHONDRIAL"/>
    <property type="match status" value="1"/>
</dbReference>
<dbReference type="Proteomes" id="UP000050863">
    <property type="component" value="Unassembled WGS sequence"/>
</dbReference>